<feature type="domain" description="Protein kinase" evidence="6">
    <location>
        <begin position="10"/>
        <end position="259"/>
    </location>
</feature>
<evidence type="ECO:0000313" key="8">
    <source>
        <dbReference type="Proteomes" id="UP001598300"/>
    </source>
</evidence>
<evidence type="ECO:0000256" key="1">
    <source>
        <dbReference type="ARBA" id="ARBA00022679"/>
    </source>
</evidence>
<dbReference type="GO" id="GO:0016301">
    <property type="term" value="F:kinase activity"/>
    <property type="evidence" value="ECO:0007669"/>
    <property type="project" value="UniProtKB-KW"/>
</dbReference>
<keyword evidence="4" id="KW-0067">ATP-binding</keyword>
<dbReference type="Gene3D" id="3.30.200.20">
    <property type="entry name" value="Phosphorylase Kinase, domain 1"/>
    <property type="match status" value="1"/>
</dbReference>
<dbReference type="SUPFAM" id="SSF56112">
    <property type="entry name" value="Protein kinase-like (PK-like)"/>
    <property type="match status" value="1"/>
</dbReference>
<dbReference type="PANTHER" id="PTHR43289">
    <property type="entry name" value="MITOGEN-ACTIVATED PROTEIN KINASE KINASE KINASE 20-RELATED"/>
    <property type="match status" value="1"/>
</dbReference>
<dbReference type="PROSITE" id="PS00108">
    <property type="entry name" value="PROTEIN_KINASE_ST"/>
    <property type="match status" value="1"/>
</dbReference>
<dbReference type="Gene3D" id="3.30.1360.200">
    <property type="match status" value="1"/>
</dbReference>
<dbReference type="Gene3D" id="1.10.510.10">
    <property type="entry name" value="Transferase(Phosphotransferase) domain 1"/>
    <property type="match status" value="1"/>
</dbReference>
<keyword evidence="8" id="KW-1185">Reference proteome</keyword>
<dbReference type="InterPro" id="IPR008271">
    <property type="entry name" value="Ser/Thr_kinase_AS"/>
</dbReference>
<comment type="caution">
    <text evidence="7">The sequence shown here is derived from an EMBL/GenBank/DDBJ whole genome shotgun (WGS) entry which is preliminary data.</text>
</comment>
<evidence type="ECO:0000256" key="2">
    <source>
        <dbReference type="ARBA" id="ARBA00022741"/>
    </source>
</evidence>
<dbReference type="EMBL" id="JBHXPM010000063">
    <property type="protein sequence ID" value="MFD3961641.1"/>
    <property type="molecule type" value="Genomic_DNA"/>
</dbReference>
<dbReference type="Proteomes" id="UP001598300">
    <property type="component" value="Unassembled WGS sequence"/>
</dbReference>
<keyword evidence="2" id="KW-0547">Nucleotide-binding</keyword>
<feature type="region of interest" description="Disordered" evidence="5">
    <location>
        <begin position="393"/>
        <end position="420"/>
    </location>
</feature>
<feature type="region of interest" description="Disordered" evidence="5">
    <location>
        <begin position="296"/>
        <end position="342"/>
    </location>
</feature>
<proteinExistence type="predicted"/>
<evidence type="ECO:0000256" key="3">
    <source>
        <dbReference type="ARBA" id="ARBA00022777"/>
    </source>
</evidence>
<dbReference type="InterPro" id="IPR000719">
    <property type="entry name" value="Prot_kinase_dom"/>
</dbReference>
<evidence type="ECO:0000313" key="7">
    <source>
        <dbReference type="EMBL" id="MFD3961641.1"/>
    </source>
</evidence>
<evidence type="ECO:0000259" key="6">
    <source>
        <dbReference type="PROSITE" id="PS50011"/>
    </source>
</evidence>
<dbReference type="InterPro" id="IPR054384">
    <property type="entry name" value="SecDF_P1_head"/>
</dbReference>
<evidence type="ECO:0000256" key="4">
    <source>
        <dbReference type="ARBA" id="ARBA00022840"/>
    </source>
</evidence>
<dbReference type="CDD" id="cd14014">
    <property type="entry name" value="STKc_PknB_like"/>
    <property type="match status" value="1"/>
</dbReference>
<accession>A0ABW6E9F2</accession>
<name>A0ABW6E9F2_9ACTN</name>
<dbReference type="PANTHER" id="PTHR43289:SF34">
    <property type="entry name" value="SERINE_THREONINE-PROTEIN KINASE YBDM-RELATED"/>
    <property type="match status" value="1"/>
</dbReference>
<organism evidence="7 8">
    <name type="scientific">Streptomyces bacillaris</name>
    <dbReference type="NCBI Taxonomy" id="68179"/>
    <lineage>
        <taxon>Bacteria</taxon>
        <taxon>Bacillati</taxon>
        <taxon>Actinomycetota</taxon>
        <taxon>Actinomycetes</taxon>
        <taxon>Kitasatosporales</taxon>
        <taxon>Streptomycetaceae</taxon>
        <taxon>Streptomyces</taxon>
    </lineage>
</organism>
<keyword evidence="1" id="KW-0808">Transferase</keyword>
<dbReference type="RefSeq" id="WP_381302594.1">
    <property type="nucleotide sequence ID" value="NZ_JBHVRE010000027.1"/>
</dbReference>
<gene>
    <name evidence="7" type="ORF">ACFWR3_36850</name>
</gene>
<dbReference type="Pfam" id="PF00069">
    <property type="entry name" value="Pkinase"/>
    <property type="match status" value="1"/>
</dbReference>
<dbReference type="SMART" id="SM00220">
    <property type="entry name" value="S_TKc"/>
    <property type="match status" value="1"/>
</dbReference>
<protein>
    <submittedName>
        <fullName evidence="7">Protein kinase</fullName>
    </submittedName>
</protein>
<keyword evidence="3 7" id="KW-0418">Kinase</keyword>
<sequence length="531" mass="55623">MRPGERVGQFTVLAELASGGMGRVYLARSPAGRTVALKTLLADGADDRRRFVREVECARRVRGVYTASVVDADPEAQVPWMAQEYVPAPSLKDLVEECGTLGVDALHWVGAGMAEAVASLHAAGLVHRDVKPSNVLLPVEGPRLIDFGISQAHDLTRTQSALGTVAYASPEQARGEPTTEASDMFSVGATLFYLAVGRPPYRDIEHISAMELLVRAATGDIDTTGLPAELDPLVLPCLDPDPRSRPTPAEVIAHCADHLGGSPAARGGGGLLDARWTDAVERHRAERTDALRHAIRRVDASAELPATPDRAGPDEPTRPVGSPPATARLAAPTDHGAAPGGSRRWWSVAASAGAALLVAGVLVWQPWGGGGGTGAAGAPDAPVRFLEVESEQPGVCPAPGEAADPLAPSRPAVPTGRGFTSDDREECVVVSTAPGLTVNRFERVTVFEDEAQEGWAVRVVFQDADAGKFAELTGTVTDRPPPTKALAIVQGENRLLAKVAVIGRITGGDAVIATRLGRNEARFLANVLGAE</sequence>
<dbReference type="InterPro" id="IPR011009">
    <property type="entry name" value="Kinase-like_dom_sf"/>
</dbReference>
<evidence type="ECO:0000256" key="5">
    <source>
        <dbReference type="SAM" id="MobiDB-lite"/>
    </source>
</evidence>
<dbReference type="Pfam" id="PF22599">
    <property type="entry name" value="SecDF_P1_head"/>
    <property type="match status" value="1"/>
</dbReference>
<reference evidence="7 8" key="1">
    <citation type="submission" date="2024-09" db="EMBL/GenBank/DDBJ databases">
        <title>The Natural Products Discovery Center: Release of the First 8490 Sequenced Strains for Exploring Actinobacteria Biosynthetic Diversity.</title>
        <authorList>
            <person name="Kalkreuter E."/>
            <person name="Kautsar S.A."/>
            <person name="Yang D."/>
            <person name="Bader C.D."/>
            <person name="Teijaro C.N."/>
            <person name="Fluegel L."/>
            <person name="Davis C.M."/>
            <person name="Simpson J.R."/>
            <person name="Lauterbach L."/>
            <person name="Steele A.D."/>
            <person name="Gui C."/>
            <person name="Meng S."/>
            <person name="Li G."/>
            <person name="Viehrig K."/>
            <person name="Ye F."/>
            <person name="Su P."/>
            <person name="Kiefer A.F."/>
            <person name="Nichols A."/>
            <person name="Cepeda A.J."/>
            <person name="Yan W."/>
            <person name="Fan B."/>
            <person name="Jiang Y."/>
            <person name="Adhikari A."/>
            <person name="Zheng C.-J."/>
            <person name="Schuster L."/>
            <person name="Cowan T.M."/>
            <person name="Smanski M.J."/>
            <person name="Chevrette M.G."/>
            <person name="De Carvalho L.P.S."/>
            <person name="Shen B."/>
        </authorList>
    </citation>
    <scope>NUCLEOTIDE SEQUENCE [LARGE SCALE GENOMIC DNA]</scope>
    <source>
        <strain evidence="7 8">NPDC058584</strain>
    </source>
</reference>
<dbReference type="PROSITE" id="PS50011">
    <property type="entry name" value="PROTEIN_KINASE_DOM"/>
    <property type="match status" value="1"/>
</dbReference>